<dbReference type="AlphaFoldDB" id="A0A0E9SCU7"/>
<proteinExistence type="predicted"/>
<organism evidence="1">
    <name type="scientific">Anguilla anguilla</name>
    <name type="common">European freshwater eel</name>
    <name type="synonym">Muraena anguilla</name>
    <dbReference type="NCBI Taxonomy" id="7936"/>
    <lineage>
        <taxon>Eukaryota</taxon>
        <taxon>Metazoa</taxon>
        <taxon>Chordata</taxon>
        <taxon>Craniata</taxon>
        <taxon>Vertebrata</taxon>
        <taxon>Euteleostomi</taxon>
        <taxon>Actinopterygii</taxon>
        <taxon>Neopterygii</taxon>
        <taxon>Teleostei</taxon>
        <taxon>Anguilliformes</taxon>
        <taxon>Anguillidae</taxon>
        <taxon>Anguilla</taxon>
    </lineage>
</organism>
<reference evidence="1" key="2">
    <citation type="journal article" date="2015" name="Fish Shellfish Immunol.">
        <title>Early steps in the European eel (Anguilla anguilla)-Vibrio vulnificus interaction in the gills: Role of the RtxA13 toxin.</title>
        <authorList>
            <person name="Callol A."/>
            <person name="Pajuelo D."/>
            <person name="Ebbesson L."/>
            <person name="Teles M."/>
            <person name="MacKenzie S."/>
            <person name="Amaro C."/>
        </authorList>
    </citation>
    <scope>NUCLEOTIDE SEQUENCE</scope>
</reference>
<accession>A0A0E9SCU7</accession>
<reference evidence="1" key="1">
    <citation type="submission" date="2014-11" db="EMBL/GenBank/DDBJ databases">
        <authorList>
            <person name="Amaro Gonzalez C."/>
        </authorList>
    </citation>
    <scope>NUCLEOTIDE SEQUENCE</scope>
</reference>
<name>A0A0E9SCU7_ANGAN</name>
<evidence type="ECO:0000313" key="1">
    <source>
        <dbReference type="EMBL" id="JAH38510.1"/>
    </source>
</evidence>
<sequence>MKRLLKGLRIETVLVNRNGSEFHRRVMCVLAA</sequence>
<protein>
    <submittedName>
        <fullName evidence="1">Uncharacterized protein</fullName>
    </submittedName>
</protein>
<dbReference type="EMBL" id="GBXM01070067">
    <property type="protein sequence ID" value="JAH38510.1"/>
    <property type="molecule type" value="Transcribed_RNA"/>
</dbReference>